<feature type="compositionally biased region" description="Basic and acidic residues" evidence="1">
    <location>
        <begin position="161"/>
        <end position="171"/>
    </location>
</feature>
<evidence type="ECO:0000313" key="5">
    <source>
        <dbReference type="Proteomes" id="UP000614996"/>
    </source>
</evidence>
<dbReference type="EMBL" id="BOPO01000002">
    <property type="protein sequence ID" value="GIL24987.1"/>
    <property type="molecule type" value="Genomic_DNA"/>
</dbReference>
<proteinExistence type="predicted"/>
<dbReference type="Proteomes" id="UP000614996">
    <property type="component" value="Unassembled WGS sequence"/>
</dbReference>
<feature type="transmembrane region" description="Helical" evidence="2">
    <location>
        <begin position="55"/>
        <end position="74"/>
    </location>
</feature>
<keyword evidence="2" id="KW-1133">Transmembrane helix</keyword>
<keyword evidence="2" id="KW-0812">Transmembrane</keyword>
<evidence type="ECO:0000259" key="3">
    <source>
        <dbReference type="Pfam" id="PF23636"/>
    </source>
</evidence>
<feature type="transmembrane region" description="Helical" evidence="2">
    <location>
        <begin position="7"/>
        <end position="35"/>
    </location>
</feature>
<name>A0A8J4A8F0_9ACTN</name>
<dbReference type="RefSeq" id="WP_207122589.1">
    <property type="nucleotide sequence ID" value="NZ_BOPO01000002.1"/>
</dbReference>
<accession>A0A8J4A8F0</accession>
<comment type="caution">
    <text evidence="4">The sequence shown here is derived from an EMBL/GenBank/DDBJ whole genome shotgun (WGS) entry which is preliminary data.</text>
</comment>
<protein>
    <recommendedName>
        <fullName evidence="3">DUF7144 domain-containing protein</fullName>
    </recommendedName>
</protein>
<keyword evidence="2" id="KW-0472">Membrane</keyword>
<evidence type="ECO:0000256" key="2">
    <source>
        <dbReference type="SAM" id="Phobius"/>
    </source>
</evidence>
<keyword evidence="5" id="KW-1185">Reference proteome</keyword>
<organism evidence="4 5">
    <name type="scientific">Actinocatenispora comari</name>
    <dbReference type="NCBI Taxonomy" id="2807577"/>
    <lineage>
        <taxon>Bacteria</taxon>
        <taxon>Bacillati</taxon>
        <taxon>Actinomycetota</taxon>
        <taxon>Actinomycetes</taxon>
        <taxon>Micromonosporales</taxon>
        <taxon>Micromonosporaceae</taxon>
        <taxon>Actinocatenispora</taxon>
    </lineage>
</organism>
<dbReference type="AlphaFoldDB" id="A0A8J4A8F0"/>
<evidence type="ECO:0000256" key="1">
    <source>
        <dbReference type="SAM" id="MobiDB-lite"/>
    </source>
</evidence>
<feature type="region of interest" description="Disordered" evidence="1">
    <location>
        <begin position="133"/>
        <end position="171"/>
    </location>
</feature>
<dbReference type="Pfam" id="PF23636">
    <property type="entry name" value="DUF7144"/>
    <property type="match status" value="1"/>
</dbReference>
<gene>
    <name evidence="4" type="ORF">NUM_02420</name>
</gene>
<evidence type="ECO:0000313" key="4">
    <source>
        <dbReference type="EMBL" id="GIL24987.1"/>
    </source>
</evidence>
<feature type="transmembrane region" description="Helical" evidence="2">
    <location>
        <begin position="105"/>
        <end position="125"/>
    </location>
</feature>
<sequence>MARQTGFAALTGAMFAATMLIMVGVFEIVAGVTAIFRDQFFVTVRNYTFDLDTTAWGWVHLVLGALLVITGVALMSGRTWAAVTGLVLAALSAINNFFFLPYYPLWAIVVIAVDVFVIWSLATMLSATGTADDGELPPAATGRTQSGRADVKAPPAATEQPARHEPPVTRG</sequence>
<reference evidence="5" key="1">
    <citation type="journal article" date="2021" name="Int. J. Syst. Evol. Microbiol.">
        <title>Actinocatenispora comari sp. nov., an endophytic actinomycete isolated from aerial parts of Comarum salesowianum.</title>
        <authorList>
            <person name="Oyunbileg N."/>
            <person name="Iizaka Y."/>
            <person name="Hamada M."/>
            <person name="Davaapurev B.O."/>
            <person name="Fukumoto A."/>
            <person name="Tsetseg B."/>
            <person name="Kato F."/>
            <person name="Tamura T."/>
            <person name="Batkhuu J."/>
            <person name="Anzai Y."/>
        </authorList>
    </citation>
    <scope>NUCLEOTIDE SEQUENCE [LARGE SCALE GENOMIC DNA]</scope>
    <source>
        <strain evidence="5">NUM-2625</strain>
    </source>
</reference>
<dbReference type="InterPro" id="IPR055568">
    <property type="entry name" value="DUF7144"/>
</dbReference>
<feature type="domain" description="DUF7144" evidence="3">
    <location>
        <begin position="13"/>
        <end position="123"/>
    </location>
</feature>